<evidence type="ECO:0000313" key="2">
    <source>
        <dbReference type="Proteomes" id="UP000095727"/>
    </source>
</evidence>
<organism evidence="1 2">
    <name type="scientific">Coprococcus comes</name>
    <dbReference type="NCBI Taxonomy" id="410072"/>
    <lineage>
        <taxon>Bacteria</taxon>
        <taxon>Bacillati</taxon>
        <taxon>Bacillota</taxon>
        <taxon>Clostridia</taxon>
        <taxon>Lachnospirales</taxon>
        <taxon>Lachnospiraceae</taxon>
        <taxon>Coprococcus</taxon>
    </lineage>
</organism>
<dbReference type="Proteomes" id="UP000095727">
    <property type="component" value="Unassembled WGS sequence"/>
</dbReference>
<accession>A0A173SHJ9</accession>
<sequence length="62" mass="7198">MRLERRKKYIWGCVLCALLTAVLIGMIYYYNDVRGTDQVSEGTLIWQALPVKERTDTDVFGK</sequence>
<proteinExistence type="predicted"/>
<dbReference type="EMBL" id="CYXR01000008">
    <property type="protein sequence ID" value="CUM89823.1"/>
    <property type="molecule type" value="Genomic_DNA"/>
</dbReference>
<reference evidence="1 2" key="1">
    <citation type="submission" date="2015-09" db="EMBL/GenBank/DDBJ databases">
        <authorList>
            <consortium name="Pathogen Informatics"/>
        </authorList>
    </citation>
    <scope>NUCLEOTIDE SEQUENCE [LARGE SCALE GENOMIC DNA]</scope>
    <source>
        <strain evidence="1 2">2789STDY5834962</strain>
    </source>
</reference>
<name>A0A173SHJ9_9FIRM</name>
<gene>
    <name evidence="1" type="ORF">ERS852574_01440</name>
</gene>
<protein>
    <submittedName>
        <fullName evidence="1">Uncharacterized protein</fullName>
    </submittedName>
</protein>
<dbReference type="AlphaFoldDB" id="A0A173SHJ9"/>
<evidence type="ECO:0000313" key="1">
    <source>
        <dbReference type="EMBL" id="CUM89823.1"/>
    </source>
</evidence>